<dbReference type="Proteomes" id="UP000649617">
    <property type="component" value="Unassembled WGS sequence"/>
</dbReference>
<proteinExistence type="predicted"/>
<dbReference type="EMBL" id="CAJNIZ010007914">
    <property type="protein sequence ID" value="CAE7262367.1"/>
    <property type="molecule type" value="Genomic_DNA"/>
</dbReference>
<gene>
    <name evidence="1" type="ORF">SPIL2461_LOCUS5541</name>
</gene>
<reference evidence="1" key="1">
    <citation type="submission" date="2021-02" db="EMBL/GenBank/DDBJ databases">
        <authorList>
            <person name="Dougan E. K."/>
            <person name="Rhodes N."/>
            <person name="Thang M."/>
            <person name="Chan C."/>
        </authorList>
    </citation>
    <scope>NUCLEOTIDE SEQUENCE</scope>
</reference>
<comment type="caution">
    <text evidence="1">The sequence shown here is derived from an EMBL/GenBank/DDBJ whole genome shotgun (WGS) entry which is preliminary data.</text>
</comment>
<dbReference type="OrthoDB" id="448859at2759"/>
<evidence type="ECO:0000313" key="1">
    <source>
        <dbReference type="EMBL" id="CAE7262367.1"/>
    </source>
</evidence>
<sequence>MKSLATILCERGLASGGDGVPTDGSPIALGLGDVATENQVALNPGPRVPSDQISWMPAEMRESVLMEAMGPKNFAEAQAQLQPEMTQLLDLRRDTTE</sequence>
<accession>A0A812MSH7</accession>
<protein>
    <submittedName>
        <fullName evidence="1">Uncharacterized protein</fullName>
    </submittedName>
</protein>
<organism evidence="1 2">
    <name type="scientific">Symbiodinium pilosum</name>
    <name type="common">Dinoflagellate</name>
    <dbReference type="NCBI Taxonomy" id="2952"/>
    <lineage>
        <taxon>Eukaryota</taxon>
        <taxon>Sar</taxon>
        <taxon>Alveolata</taxon>
        <taxon>Dinophyceae</taxon>
        <taxon>Suessiales</taxon>
        <taxon>Symbiodiniaceae</taxon>
        <taxon>Symbiodinium</taxon>
    </lineage>
</organism>
<evidence type="ECO:0000313" key="2">
    <source>
        <dbReference type="Proteomes" id="UP000649617"/>
    </source>
</evidence>
<feature type="non-terminal residue" evidence="1">
    <location>
        <position position="97"/>
    </location>
</feature>
<dbReference type="AlphaFoldDB" id="A0A812MSH7"/>
<name>A0A812MSH7_SYMPI</name>
<keyword evidence="2" id="KW-1185">Reference proteome</keyword>